<sequence>MDFSSRDLETSRFHYRKYIKHDRIRSQPFWKSQEFYWVYVSLHSLVKVEKANTILKYHRLRNIMQLFHFAELFFVLILFFWILLVFHSTSKSPVLPWGIPRSRKKPTLKSQYCFQVKVILTQLARRKLGSKDDDKGEVVMLSMRLTVGGSLPLKLPSSFPGSIGLNSNGFVYLDRIKLVFESEKEE</sequence>
<protein>
    <submittedName>
        <fullName evidence="2">Uncharacterized protein</fullName>
    </submittedName>
</protein>
<keyword evidence="1" id="KW-0472">Membrane</keyword>
<dbReference type="EMBL" id="QGNW01001329">
    <property type="protein sequence ID" value="RVW45389.1"/>
    <property type="molecule type" value="Genomic_DNA"/>
</dbReference>
<reference evidence="2 3" key="1">
    <citation type="journal article" date="2018" name="PLoS Genet.">
        <title>Population sequencing reveals clonal diversity and ancestral inbreeding in the grapevine cultivar Chardonnay.</title>
        <authorList>
            <person name="Roach M.J."/>
            <person name="Johnson D.L."/>
            <person name="Bohlmann J."/>
            <person name="van Vuuren H.J."/>
            <person name="Jones S.J."/>
            <person name="Pretorius I.S."/>
            <person name="Schmidt S.A."/>
            <person name="Borneman A.R."/>
        </authorList>
    </citation>
    <scope>NUCLEOTIDE SEQUENCE [LARGE SCALE GENOMIC DNA]</scope>
    <source>
        <strain evidence="3">cv. Chardonnay</strain>
        <tissue evidence="2">Leaf</tissue>
    </source>
</reference>
<gene>
    <name evidence="2" type="ORF">CK203_107376</name>
</gene>
<dbReference type="Proteomes" id="UP000288805">
    <property type="component" value="Unassembled WGS sequence"/>
</dbReference>
<organism evidence="2 3">
    <name type="scientific">Vitis vinifera</name>
    <name type="common">Grape</name>
    <dbReference type="NCBI Taxonomy" id="29760"/>
    <lineage>
        <taxon>Eukaryota</taxon>
        <taxon>Viridiplantae</taxon>
        <taxon>Streptophyta</taxon>
        <taxon>Embryophyta</taxon>
        <taxon>Tracheophyta</taxon>
        <taxon>Spermatophyta</taxon>
        <taxon>Magnoliopsida</taxon>
        <taxon>eudicotyledons</taxon>
        <taxon>Gunneridae</taxon>
        <taxon>Pentapetalae</taxon>
        <taxon>rosids</taxon>
        <taxon>Vitales</taxon>
        <taxon>Vitaceae</taxon>
        <taxon>Viteae</taxon>
        <taxon>Vitis</taxon>
    </lineage>
</organism>
<evidence type="ECO:0000256" key="1">
    <source>
        <dbReference type="SAM" id="Phobius"/>
    </source>
</evidence>
<keyword evidence="1" id="KW-1133">Transmembrane helix</keyword>
<dbReference type="AlphaFoldDB" id="A0A438ECL5"/>
<evidence type="ECO:0000313" key="2">
    <source>
        <dbReference type="EMBL" id="RVW45389.1"/>
    </source>
</evidence>
<keyword evidence="1" id="KW-0812">Transmembrane</keyword>
<comment type="caution">
    <text evidence="2">The sequence shown here is derived from an EMBL/GenBank/DDBJ whole genome shotgun (WGS) entry which is preliminary data.</text>
</comment>
<evidence type="ECO:0000313" key="3">
    <source>
        <dbReference type="Proteomes" id="UP000288805"/>
    </source>
</evidence>
<feature type="transmembrane region" description="Helical" evidence="1">
    <location>
        <begin position="66"/>
        <end position="86"/>
    </location>
</feature>
<accession>A0A438ECL5</accession>
<name>A0A438ECL5_VITVI</name>
<proteinExistence type="predicted"/>